<sequence length="84" mass="9300">MRMFIQAVDSGKIVQVTDKITQTVVFDRFLDMAEGAVAINVASYDDKEGRVKIMKGASPPPNTYSKTDYPVKKDELITISDGQD</sequence>
<organism evidence="1 2">
    <name type="scientific">Cupriavidus oxalaticus</name>
    <dbReference type="NCBI Taxonomy" id="96344"/>
    <lineage>
        <taxon>Bacteria</taxon>
        <taxon>Pseudomonadati</taxon>
        <taxon>Pseudomonadota</taxon>
        <taxon>Betaproteobacteria</taxon>
        <taxon>Burkholderiales</taxon>
        <taxon>Burkholderiaceae</taxon>
        <taxon>Cupriavidus</taxon>
    </lineage>
</organism>
<name>A0A4P7LEL4_9BURK</name>
<protein>
    <submittedName>
        <fullName evidence="1">Uncharacterized protein</fullName>
    </submittedName>
</protein>
<dbReference type="AlphaFoldDB" id="A0A4P7LEL4"/>
<proteinExistence type="predicted"/>
<dbReference type="RefSeq" id="WP_135706044.1">
    <property type="nucleotide sequence ID" value="NZ_CP038635.1"/>
</dbReference>
<dbReference type="KEGG" id="cox:E0W60_26055"/>
<dbReference type="Proteomes" id="UP000295294">
    <property type="component" value="Chromosome 2"/>
</dbReference>
<dbReference type="EMBL" id="CP038635">
    <property type="protein sequence ID" value="QBY54460.1"/>
    <property type="molecule type" value="Genomic_DNA"/>
</dbReference>
<gene>
    <name evidence="1" type="ORF">E0W60_26055</name>
</gene>
<evidence type="ECO:0000313" key="2">
    <source>
        <dbReference type="Proteomes" id="UP000295294"/>
    </source>
</evidence>
<evidence type="ECO:0000313" key="1">
    <source>
        <dbReference type="EMBL" id="QBY54460.1"/>
    </source>
</evidence>
<reference evidence="1 2" key="1">
    <citation type="submission" date="2019-03" db="EMBL/GenBank/DDBJ databases">
        <title>Efficiently degradation of phenoxyalkanoic acid herbicides by Cupriavidus oxalaticus strain X32.</title>
        <authorList>
            <person name="Sheng X."/>
        </authorList>
    </citation>
    <scope>NUCLEOTIDE SEQUENCE [LARGE SCALE GENOMIC DNA]</scope>
    <source>
        <strain evidence="1 2">X32</strain>
    </source>
</reference>
<accession>A0A4P7LEL4</accession>